<dbReference type="OrthoDB" id="9779267at2"/>
<dbReference type="InterPro" id="IPR002591">
    <property type="entry name" value="Phosphodiest/P_Trfase"/>
</dbReference>
<organism evidence="1 2">
    <name type="scientific">Streptoalloteichus hindustanus</name>
    <dbReference type="NCBI Taxonomy" id="2017"/>
    <lineage>
        <taxon>Bacteria</taxon>
        <taxon>Bacillati</taxon>
        <taxon>Actinomycetota</taxon>
        <taxon>Actinomycetes</taxon>
        <taxon>Pseudonocardiales</taxon>
        <taxon>Pseudonocardiaceae</taxon>
        <taxon>Streptoalloteichus</taxon>
    </lineage>
</organism>
<dbReference type="SUPFAM" id="SSF53649">
    <property type="entry name" value="Alkaline phosphatase-like"/>
    <property type="match status" value="1"/>
</dbReference>
<evidence type="ECO:0000313" key="2">
    <source>
        <dbReference type="Proteomes" id="UP000184501"/>
    </source>
</evidence>
<keyword evidence="2" id="KW-1185">Reference proteome</keyword>
<evidence type="ECO:0000313" key="1">
    <source>
        <dbReference type="EMBL" id="SHF64398.1"/>
    </source>
</evidence>
<dbReference type="Gene3D" id="3.40.720.10">
    <property type="entry name" value="Alkaline Phosphatase, subunit A"/>
    <property type="match status" value="1"/>
</dbReference>
<dbReference type="STRING" id="2017.SAMN05444320_104386"/>
<accession>A0A1M5DBH5</accession>
<proteinExistence type="predicted"/>
<dbReference type="InterPro" id="IPR017850">
    <property type="entry name" value="Alkaline_phosphatase_core_sf"/>
</dbReference>
<dbReference type="Proteomes" id="UP000184501">
    <property type="component" value="Unassembled WGS sequence"/>
</dbReference>
<dbReference type="Pfam" id="PF01663">
    <property type="entry name" value="Phosphodiest"/>
    <property type="match status" value="1"/>
</dbReference>
<dbReference type="GO" id="GO:0016787">
    <property type="term" value="F:hydrolase activity"/>
    <property type="evidence" value="ECO:0007669"/>
    <property type="project" value="UniProtKB-ARBA"/>
</dbReference>
<dbReference type="PANTHER" id="PTHR10151:SF120">
    <property type="entry name" value="BIS(5'-ADENOSYL)-TRIPHOSPHATASE"/>
    <property type="match status" value="1"/>
</dbReference>
<reference evidence="1 2" key="1">
    <citation type="submission" date="2016-11" db="EMBL/GenBank/DDBJ databases">
        <authorList>
            <person name="Jaros S."/>
            <person name="Januszkiewicz K."/>
            <person name="Wedrychowicz H."/>
        </authorList>
    </citation>
    <scope>NUCLEOTIDE SEQUENCE [LARGE SCALE GENOMIC DNA]</scope>
    <source>
        <strain evidence="1 2">DSM 44523</strain>
    </source>
</reference>
<dbReference type="AlphaFoldDB" id="A0A1M5DBH5"/>
<dbReference type="PANTHER" id="PTHR10151">
    <property type="entry name" value="ECTONUCLEOTIDE PYROPHOSPHATASE/PHOSPHODIESTERASE"/>
    <property type="match status" value="1"/>
</dbReference>
<sequence>MPSLLAALAVPGFDNPLGVRDVRAACVLLVDGLGWAQLREHAVDAPFLSSLAEDSEPLVAGFPATTATSLASLATGQPAGVHGIVSYSFALPGIGLLDTLTWTASDDDTQIDLRERVLPEQVQPTVTMLERATHAGVDVTCVVPPRHEHSGLSRAVLRGGDFRAARALGELAAAVLATLAKPHPALCYAYLGDLDGLGHAHGPGSLEWRLHLSTVDHLVSTLAERMPPGSVLTITSDHGMIDVPGDCRVDVDTHPVLREGVRYLAGDVRARHVYTQPGAAADVLAAWQEVLGPRAWVLSRDQATEAGWFGPVTGRVRPRIGDVVTASCGHHGIVRSHAEPNVTAMVAHHGSFAPAEQHVLFLTSYR</sequence>
<protein>
    <submittedName>
        <fullName evidence="1">Type I phosphodiesterase / nucleotide pyrophosphatase</fullName>
    </submittedName>
</protein>
<dbReference type="EMBL" id="FQVN01000004">
    <property type="protein sequence ID" value="SHF64398.1"/>
    <property type="molecule type" value="Genomic_DNA"/>
</dbReference>
<gene>
    <name evidence="1" type="ORF">SAMN05444320_104386</name>
</gene>
<name>A0A1M5DBH5_STRHI</name>